<organism evidence="2">
    <name type="scientific">Micromonas pusilla</name>
    <name type="common">Picoplanktonic green alga</name>
    <name type="synonym">Chromulina pusilla</name>
    <dbReference type="NCBI Taxonomy" id="38833"/>
    <lineage>
        <taxon>Eukaryota</taxon>
        <taxon>Viridiplantae</taxon>
        <taxon>Chlorophyta</taxon>
        <taxon>Mamiellophyceae</taxon>
        <taxon>Mamiellales</taxon>
        <taxon>Mamiellaceae</taxon>
        <taxon>Micromonas</taxon>
    </lineage>
</organism>
<accession>A0A7S0CPI7</accession>
<name>A0A7S0CPI7_MICPS</name>
<reference evidence="2" key="1">
    <citation type="submission" date="2021-01" db="EMBL/GenBank/DDBJ databases">
        <authorList>
            <person name="Corre E."/>
            <person name="Pelletier E."/>
            <person name="Niang G."/>
            <person name="Scheremetjew M."/>
            <person name="Finn R."/>
            <person name="Kale V."/>
            <person name="Holt S."/>
            <person name="Cochrane G."/>
            <person name="Meng A."/>
            <person name="Brown T."/>
            <person name="Cohen L."/>
        </authorList>
    </citation>
    <scope>NUCLEOTIDE SEQUENCE</scope>
    <source>
        <strain evidence="2">CCAC1681</strain>
    </source>
</reference>
<dbReference type="AlphaFoldDB" id="A0A7S0CPI7"/>
<feature type="compositionally biased region" description="Gly residues" evidence="1">
    <location>
        <begin position="141"/>
        <end position="154"/>
    </location>
</feature>
<proteinExistence type="predicted"/>
<dbReference type="EMBL" id="HBEN01000483">
    <property type="protein sequence ID" value="CAD8429456.1"/>
    <property type="molecule type" value="Transcribed_RNA"/>
</dbReference>
<gene>
    <name evidence="2" type="ORF">MSP1401_LOCUS399</name>
</gene>
<protein>
    <submittedName>
        <fullName evidence="2">Uncharacterized protein</fullName>
    </submittedName>
</protein>
<feature type="region of interest" description="Disordered" evidence="1">
    <location>
        <begin position="571"/>
        <end position="607"/>
    </location>
</feature>
<evidence type="ECO:0000256" key="1">
    <source>
        <dbReference type="SAM" id="MobiDB-lite"/>
    </source>
</evidence>
<feature type="region of interest" description="Disordered" evidence="1">
    <location>
        <begin position="141"/>
        <end position="164"/>
    </location>
</feature>
<sequence>MRNKQARRAEKSRKARLALAVFRWRRRARLQAHARREARIAAARADASPIPGIGRSAFRAASSSGLSGSRGSLNAGVSQTGLSAALAALGAKLDAARNAPWGAPLDVPRILVDAVARDAGTTPASALGSLSHWKLLTCSGPGPGGDGDGGGGEGTFPREAERSTRAWVRAKLSRGRSARPGANDDESILSLYASRPLAVAEEERNTPLLASTPETANDARKNDATLWICARDTKDAPPPRYASASAALFVLRLAPAFGGVSSAPRGAGAIPSAEEARLRAFASSLVRAARLDSKTKTIPLLVLVEENSARSAADRRATAAAVESAVASAVMSAAAARTGTGRQPPPPVAVRVDAIGGGDAADDLRGVHEPARTLWARRNEKLAKGVLWMASVAPPEPYFLDAYLRDEVRDALANGGTLDAAATTPAACVGAWNDAVDSVRARLASAGASVAPSGFAAEFADADTPGAFLRRRGGALAKNDAASEHILASARLPPFPDAPSERFATLESLVGSYLSALDPSGPLPPGAVAACLAKAGARGSEEADPRRPHRVWPAVFREIFARRLADIEAAQTSSGAGPACVSAATDETTPTKAPLSDLPTQAPEPDRETKWLAKIRKTPAEVSDEIEIAPASFRKRRRVDSDEPVAPLSLETELPRLARAKAEVENFEAWLLQAASPAPRAGGDPLDAEAKLRKLAGLGDLKTISF</sequence>
<evidence type="ECO:0000313" key="2">
    <source>
        <dbReference type="EMBL" id="CAD8429456.1"/>
    </source>
</evidence>